<dbReference type="Proteomes" id="UP001597413">
    <property type="component" value="Unassembled WGS sequence"/>
</dbReference>
<proteinExistence type="inferred from homology"/>
<protein>
    <submittedName>
        <fullName evidence="3">Efflux RND transporter periplasmic adaptor subunit</fullName>
    </submittedName>
</protein>
<sequence length="368" mass="38229">MPRESIFPRAHALAPYALGAVLALTIPVRAEEALPVRVATAHTAPVLMHFELSGTIAAAEAVPAGFRNGGRLVHLSADVGDRVEAGAVLAALEPTQAAAALRAAEAQDAAAEATLTQAEQALDRAYGLATRGFATQAALDAATEAALSARSARDQARAARAKAAQTLADCTLVAPVSGIITERTAEPGQVVEAAQSVLTIARDGAREAVFYIPDFAALDRFQGREVTLHPLGETGPARKATVTEIAPLVSSDGGTVRVKAELAPAPDLPPPGLGTTVVTAVDLRYGAAMALPWQALVSQNGRAAVWTLSPEEGARDRGRVALTPVRVLRYTDHEIEIAEGLPEGARVVTEGAHLLYSGQLVQVREGQE</sequence>
<evidence type="ECO:0000313" key="4">
    <source>
        <dbReference type="Proteomes" id="UP001597413"/>
    </source>
</evidence>
<dbReference type="SUPFAM" id="SSF111369">
    <property type="entry name" value="HlyD-like secretion proteins"/>
    <property type="match status" value="1"/>
</dbReference>
<organism evidence="3 4">
    <name type="scientific">Rhodobacter lacus</name>
    <dbReference type="NCBI Taxonomy" id="1641972"/>
    <lineage>
        <taxon>Bacteria</taxon>
        <taxon>Pseudomonadati</taxon>
        <taxon>Pseudomonadota</taxon>
        <taxon>Alphaproteobacteria</taxon>
        <taxon>Rhodobacterales</taxon>
        <taxon>Rhodobacter group</taxon>
        <taxon>Rhodobacter</taxon>
    </lineage>
</organism>
<dbReference type="Gene3D" id="2.40.420.20">
    <property type="match status" value="1"/>
</dbReference>
<evidence type="ECO:0000313" key="3">
    <source>
        <dbReference type="EMBL" id="MFD2173534.1"/>
    </source>
</evidence>
<dbReference type="Gene3D" id="2.40.50.100">
    <property type="match status" value="1"/>
</dbReference>
<dbReference type="Gene3D" id="2.40.30.170">
    <property type="match status" value="1"/>
</dbReference>
<evidence type="ECO:0000256" key="1">
    <source>
        <dbReference type="ARBA" id="ARBA00009477"/>
    </source>
</evidence>
<dbReference type="RefSeq" id="WP_377388119.1">
    <property type="nucleotide sequence ID" value="NZ_JBHUIX010000005.1"/>
</dbReference>
<dbReference type="NCBIfam" id="TIGR01730">
    <property type="entry name" value="RND_mfp"/>
    <property type="match status" value="1"/>
</dbReference>
<evidence type="ECO:0000259" key="2">
    <source>
        <dbReference type="Pfam" id="PF25917"/>
    </source>
</evidence>
<dbReference type="InterPro" id="IPR058625">
    <property type="entry name" value="MdtA-like_BSH"/>
</dbReference>
<feature type="domain" description="Multidrug resistance protein MdtA-like barrel-sandwich hybrid" evidence="2">
    <location>
        <begin position="69"/>
        <end position="197"/>
    </location>
</feature>
<accession>A0ABW5A779</accession>
<comment type="similarity">
    <text evidence="1">Belongs to the membrane fusion protein (MFP) (TC 8.A.1) family.</text>
</comment>
<dbReference type="PANTHER" id="PTHR30469">
    <property type="entry name" value="MULTIDRUG RESISTANCE PROTEIN MDTA"/>
    <property type="match status" value="1"/>
</dbReference>
<dbReference type="Gene3D" id="1.10.287.470">
    <property type="entry name" value="Helix hairpin bin"/>
    <property type="match status" value="1"/>
</dbReference>
<dbReference type="PANTHER" id="PTHR30469:SF38">
    <property type="entry name" value="HLYD FAMILY SECRETION PROTEIN"/>
    <property type="match status" value="1"/>
</dbReference>
<gene>
    <name evidence="3" type="ORF">ACFSM0_05460</name>
</gene>
<reference evidence="4" key="1">
    <citation type="journal article" date="2019" name="Int. J. Syst. Evol. Microbiol.">
        <title>The Global Catalogue of Microorganisms (GCM) 10K type strain sequencing project: providing services to taxonomists for standard genome sequencing and annotation.</title>
        <authorList>
            <consortium name="The Broad Institute Genomics Platform"/>
            <consortium name="The Broad Institute Genome Sequencing Center for Infectious Disease"/>
            <person name="Wu L."/>
            <person name="Ma J."/>
        </authorList>
    </citation>
    <scope>NUCLEOTIDE SEQUENCE [LARGE SCALE GENOMIC DNA]</scope>
    <source>
        <strain evidence="4">CCUG 55131</strain>
    </source>
</reference>
<dbReference type="Pfam" id="PF25917">
    <property type="entry name" value="BSH_RND"/>
    <property type="match status" value="1"/>
</dbReference>
<dbReference type="EMBL" id="JBHUIX010000005">
    <property type="protein sequence ID" value="MFD2173534.1"/>
    <property type="molecule type" value="Genomic_DNA"/>
</dbReference>
<dbReference type="InterPro" id="IPR006143">
    <property type="entry name" value="RND_pump_MFP"/>
</dbReference>
<name>A0ABW5A779_9RHOB</name>
<comment type="caution">
    <text evidence="3">The sequence shown here is derived from an EMBL/GenBank/DDBJ whole genome shotgun (WGS) entry which is preliminary data.</text>
</comment>
<keyword evidence="4" id="KW-1185">Reference proteome</keyword>